<keyword evidence="3" id="KW-1185">Reference proteome</keyword>
<dbReference type="OrthoDB" id="5578276at2759"/>
<protein>
    <submittedName>
        <fullName evidence="2">Uncharacterized protein</fullName>
    </submittedName>
</protein>
<evidence type="ECO:0000256" key="1">
    <source>
        <dbReference type="SAM" id="MobiDB-lite"/>
    </source>
</evidence>
<reference evidence="2" key="1">
    <citation type="submission" date="2022-07" db="EMBL/GenBank/DDBJ databases">
        <title>Phylogenomic reconstructions and comparative analyses of Kickxellomycotina fungi.</title>
        <authorList>
            <person name="Reynolds N.K."/>
            <person name="Stajich J.E."/>
            <person name="Barry K."/>
            <person name="Grigoriev I.V."/>
            <person name="Crous P."/>
            <person name="Smith M.E."/>
        </authorList>
    </citation>
    <scope>NUCLEOTIDE SEQUENCE</scope>
    <source>
        <strain evidence="2">BCRC 34381</strain>
    </source>
</reference>
<gene>
    <name evidence="2" type="ORF">LPJ61_005781</name>
</gene>
<organism evidence="2 3">
    <name type="scientific">Coemansia biformis</name>
    <dbReference type="NCBI Taxonomy" id="1286918"/>
    <lineage>
        <taxon>Eukaryota</taxon>
        <taxon>Fungi</taxon>
        <taxon>Fungi incertae sedis</taxon>
        <taxon>Zoopagomycota</taxon>
        <taxon>Kickxellomycotina</taxon>
        <taxon>Kickxellomycetes</taxon>
        <taxon>Kickxellales</taxon>
        <taxon>Kickxellaceae</taxon>
        <taxon>Coemansia</taxon>
    </lineage>
</organism>
<evidence type="ECO:0000313" key="3">
    <source>
        <dbReference type="Proteomes" id="UP001143981"/>
    </source>
</evidence>
<dbReference type="Proteomes" id="UP001143981">
    <property type="component" value="Unassembled WGS sequence"/>
</dbReference>
<sequence>MCDALKMCGYNLDVANLGSAPISEVYHLLSWAVHPAGPCPPLSATAKGVLLKVFASIGSRFREETKDMAAYQRRNALRKLIQASEASQKDDDDNDAAARSPSDPAVRRNPLKIPPPLIDIWKEPYKKATNSAGHESPGSDA</sequence>
<proteinExistence type="predicted"/>
<evidence type="ECO:0000313" key="2">
    <source>
        <dbReference type="EMBL" id="KAJ1724013.1"/>
    </source>
</evidence>
<feature type="region of interest" description="Disordered" evidence="1">
    <location>
        <begin position="82"/>
        <end position="118"/>
    </location>
</feature>
<dbReference type="EMBL" id="JANBOI010002164">
    <property type="protein sequence ID" value="KAJ1724013.1"/>
    <property type="molecule type" value="Genomic_DNA"/>
</dbReference>
<name>A0A9W7Y4V9_9FUNG</name>
<accession>A0A9W7Y4V9</accession>
<dbReference type="AlphaFoldDB" id="A0A9W7Y4V9"/>
<comment type="caution">
    <text evidence="2">The sequence shown here is derived from an EMBL/GenBank/DDBJ whole genome shotgun (WGS) entry which is preliminary data.</text>
</comment>